<feature type="compositionally biased region" description="Basic residues" evidence="1">
    <location>
        <begin position="232"/>
        <end position="244"/>
    </location>
</feature>
<dbReference type="VEuPathDB" id="VectorBase:SCAU005422"/>
<evidence type="ECO:0000313" key="3">
    <source>
        <dbReference type="EnsemblMetazoa" id="SCAU005422-PA"/>
    </source>
</evidence>
<feature type="compositionally biased region" description="Basic and acidic residues" evidence="1">
    <location>
        <begin position="130"/>
        <end position="142"/>
    </location>
</feature>
<evidence type="ECO:0000256" key="1">
    <source>
        <dbReference type="SAM" id="MobiDB-lite"/>
    </source>
</evidence>
<evidence type="ECO:0000313" key="4">
    <source>
        <dbReference type="Proteomes" id="UP000095300"/>
    </source>
</evidence>
<proteinExistence type="predicted"/>
<dbReference type="AlphaFoldDB" id="A0A1I8P767"/>
<feature type="region of interest" description="Disordered" evidence="1">
    <location>
        <begin position="209"/>
        <end position="245"/>
    </location>
</feature>
<feature type="region of interest" description="Disordered" evidence="1">
    <location>
        <begin position="123"/>
        <end position="150"/>
    </location>
</feature>
<feature type="transmembrane region" description="Helical" evidence="2">
    <location>
        <begin position="420"/>
        <end position="441"/>
    </location>
</feature>
<name>A0A1I8P767_STOCA</name>
<reference evidence="3" key="1">
    <citation type="submission" date="2020-05" db="UniProtKB">
        <authorList>
            <consortium name="EnsemblMetazoa"/>
        </authorList>
    </citation>
    <scope>IDENTIFICATION</scope>
    <source>
        <strain evidence="3">USDA</strain>
    </source>
</reference>
<sequence>MFTTPRKQKQQQNISNMDAKDNNPHLGHLTTNTPNSATMMTITTTAATTTATSTINSGMMVAYDNDTPNSKFQGTSSATYLAVPEIVISSSCSTNSLNRMTSTMANSEDMAVESTALLETSLTSTNSNGGEERLNDNRHPLNDPEELSGSEPHMLADEFEQFILNRTTSDSNILESSIYSELQFPPSLHGGSIISGLAGQGGGYVSSSGGPITANSPQVAGPQTPAAPSGRATKRTKRKHKTKTKCTATAAQLAAAAAASQRASPTGHYPPRYTAIFMDQHHSGHHHHHQYGNVMSAHHHSGNAANALGQIASAAASSPFLNAPVAAADAGAAAAAAYMQQFQYFQQRPMVTSMAPLGGGSHRRHHRSLFEATTTTTNAIGLDNPLTVLSNGSTPSVPAGTGISPPLRLSFRKWFSRPSLPFVIGILALGGVACTLGGIVLGSTGLIEHSTQYLSAALLMIGIGVSLLVISGAIWRLSLPDDVEECPCYRHMEMCRNCNSPYCNSRLMAGGFLYPEFQHRPPPPSYLTSLNECAGMSLLFHPTAAAPQTTHYNAVRVNTPPPLYRSTNSLSVFGSNSTTAGNGNALQSTNLVPTLNRPAAGNSVGIVPDHSVITMSTVMENLQAQTQPLIKEFNYLELD</sequence>
<feature type="transmembrane region" description="Helical" evidence="2">
    <location>
        <begin position="453"/>
        <end position="475"/>
    </location>
</feature>
<accession>A0A1I8P767</accession>
<dbReference type="Proteomes" id="UP000095300">
    <property type="component" value="Unassembled WGS sequence"/>
</dbReference>
<evidence type="ECO:0000256" key="2">
    <source>
        <dbReference type="SAM" id="Phobius"/>
    </source>
</evidence>
<dbReference type="OrthoDB" id="10070859at2759"/>
<keyword evidence="4" id="KW-1185">Reference proteome</keyword>
<dbReference type="KEGG" id="scac:106081024"/>
<feature type="region of interest" description="Disordered" evidence="1">
    <location>
        <begin position="1"/>
        <end position="36"/>
    </location>
</feature>
<feature type="compositionally biased region" description="Polar residues" evidence="1">
    <location>
        <begin position="1"/>
        <end position="16"/>
    </location>
</feature>
<keyword evidence="2" id="KW-1133">Transmembrane helix</keyword>
<protein>
    <submittedName>
        <fullName evidence="3">Uncharacterized protein</fullName>
    </submittedName>
</protein>
<gene>
    <name evidence="3" type="primary">106081024</name>
</gene>
<organism evidence="3 4">
    <name type="scientific">Stomoxys calcitrans</name>
    <name type="common">Stable fly</name>
    <name type="synonym">Conops calcitrans</name>
    <dbReference type="NCBI Taxonomy" id="35570"/>
    <lineage>
        <taxon>Eukaryota</taxon>
        <taxon>Metazoa</taxon>
        <taxon>Ecdysozoa</taxon>
        <taxon>Arthropoda</taxon>
        <taxon>Hexapoda</taxon>
        <taxon>Insecta</taxon>
        <taxon>Pterygota</taxon>
        <taxon>Neoptera</taxon>
        <taxon>Endopterygota</taxon>
        <taxon>Diptera</taxon>
        <taxon>Brachycera</taxon>
        <taxon>Muscomorpha</taxon>
        <taxon>Muscoidea</taxon>
        <taxon>Muscidae</taxon>
        <taxon>Stomoxys</taxon>
    </lineage>
</organism>
<keyword evidence="2" id="KW-0812">Transmembrane</keyword>
<keyword evidence="2" id="KW-0472">Membrane</keyword>
<dbReference type="EnsemblMetazoa" id="SCAU005422-RA">
    <property type="protein sequence ID" value="SCAU005422-PA"/>
    <property type="gene ID" value="SCAU005422"/>
</dbReference>